<organism evidence="2 3">
    <name type="scientific">Gymnopus androsaceus JB14</name>
    <dbReference type="NCBI Taxonomy" id="1447944"/>
    <lineage>
        <taxon>Eukaryota</taxon>
        <taxon>Fungi</taxon>
        <taxon>Dikarya</taxon>
        <taxon>Basidiomycota</taxon>
        <taxon>Agaricomycotina</taxon>
        <taxon>Agaricomycetes</taxon>
        <taxon>Agaricomycetidae</taxon>
        <taxon>Agaricales</taxon>
        <taxon>Marasmiineae</taxon>
        <taxon>Omphalotaceae</taxon>
        <taxon>Gymnopus</taxon>
    </lineage>
</organism>
<feature type="coiled-coil region" evidence="1">
    <location>
        <begin position="117"/>
        <end position="144"/>
    </location>
</feature>
<dbReference type="CDD" id="cd21037">
    <property type="entry name" value="MLKL_NTD"/>
    <property type="match status" value="1"/>
</dbReference>
<keyword evidence="1" id="KW-0175">Coiled coil</keyword>
<dbReference type="Gene3D" id="1.20.930.20">
    <property type="entry name" value="Adaptor protein Cbl, N-terminal domain"/>
    <property type="match status" value="1"/>
</dbReference>
<keyword evidence="3" id="KW-1185">Reference proteome</keyword>
<evidence type="ECO:0000313" key="3">
    <source>
        <dbReference type="Proteomes" id="UP000799118"/>
    </source>
</evidence>
<dbReference type="InterPro" id="IPR059179">
    <property type="entry name" value="MLKL-like_MCAfunc"/>
</dbReference>
<dbReference type="EMBL" id="ML769469">
    <property type="protein sequence ID" value="KAE9399499.1"/>
    <property type="molecule type" value="Genomic_DNA"/>
</dbReference>
<dbReference type="OrthoDB" id="192148at2759"/>
<reference evidence="2" key="1">
    <citation type="journal article" date="2019" name="Environ. Microbiol.">
        <title>Fungal ecological strategies reflected in gene transcription - a case study of two litter decomposers.</title>
        <authorList>
            <person name="Barbi F."/>
            <person name="Kohler A."/>
            <person name="Barry K."/>
            <person name="Baskaran P."/>
            <person name="Daum C."/>
            <person name="Fauchery L."/>
            <person name="Ihrmark K."/>
            <person name="Kuo A."/>
            <person name="LaButti K."/>
            <person name="Lipzen A."/>
            <person name="Morin E."/>
            <person name="Grigoriev I.V."/>
            <person name="Henrissat B."/>
            <person name="Lindahl B."/>
            <person name="Martin F."/>
        </authorList>
    </citation>
    <scope>NUCLEOTIDE SEQUENCE</scope>
    <source>
        <strain evidence="2">JB14</strain>
    </source>
</reference>
<dbReference type="InterPro" id="IPR036537">
    <property type="entry name" value="Adaptor_Cbl_N_dom_sf"/>
</dbReference>
<name>A0A6A4HM14_9AGAR</name>
<sequence length="300" mass="33460">MAPPSPSRPPALVWDVSGHVLDTLVAAAPLAPWLASLSLIALNIFNAVQGAKDNKDDAKQVAYFACSLVYASAKSSELSADPNLNKHVDHLVQKLQEIHNFVERQASRHYFKRLISAKSDVKTIRNYREQLQQALDEFKIQSEMTLRGTVSKMAKRQETIHQENISSYASVCETLQELKDYLHRGSGNPILPHWKTVVSTALHRFSLCRLSNPVHYFDNRQMSFSFKGTMSAPHMVLGVEADSEELLGVEARSKDEEVLRADADPAGATMLSSCEAVWTWVPLDGTLVRIVHSMAYISFP</sequence>
<gene>
    <name evidence="2" type="ORF">BT96DRAFT_993962</name>
</gene>
<dbReference type="AlphaFoldDB" id="A0A6A4HM14"/>
<dbReference type="GO" id="GO:0007166">
    <property type="term" value="P:cell surface receptor signaling pathway"/>
    <property type="evidence" value="ECO:0007669"/>
    <property type="project" value="InterPro"/>
</dbReference>
<dbReference type="Proteomes" id="UP000799118">
    <property type="component" value="Unassembled WGS sequence"/>
</dbReference>
<evidence type="ECO:0000256" key="1">
    <source>
        <dbReference type="SAM" id="Coils"/>
    </source>
</evidence>
<accession>A0A6A4HM14</accession>
<protein>
    <submittedName>
        <fullName evidence="2">Uncharacterized protein</fullName>
    </submittedName>
</protein>
<proteinExistence type="predicted"/>
<evidence type="ECO:0000313" key="2">
    <source>
        <dbReference type="EMBL" id="KAE9399499.1"/>
    </source>
</evidence>